<reference evidence="12 13" key="1">
    <citation type="submission" date="2023-05" db="EMBL/GenBank/DDBJ databases">
        <title>B98-5 Cell Line De Novo Hybrid Assembly: An Optical Mapping Approach.</title>
        <authorList>
            <person name="Kananen K."/>
            <person name="Auerbach J.A."/>
            <person name="Kautto E."/>
            <person name="Blachly J.S."/>
        </authorList>
    </citation>
    <scope>NUCLEOTIDE SEQUENCE [LARGE SCALE GENOMIC DNA]</scope>
    <source>
        <strain evidence="12">B95-8</strain>
        <tissue evidence="12">Cell line</tissue>
    </source>
</reference>
<dbReference type="Proteomes" id="UP001266305">
    <property type="component" value="Unassembled WGS sequence"/>
</dbReference>
<feature type="non-terminal residue" evidence="12">
    <location>
        <position position="1"/>
    </location>
</feature>
<dbReference type="Pfam" id="PF00097">
    <property type="entry name" value="zf-C3HC4"/>
    <property type="match status" value="1"/>
</dbReference>
<keyword evidence="7" id="KW-0862">Zinc</keyword>
<dbReference type="InterPro" id="IPR050143">
    <property type="entry name" value="TRIM/RBCC"/>
</dbReference>
<evidence type="ECO:0000256" key="5">
    <source>
        <dbReference type="ARBA" id="ARBA00022771"/>
    </source>
</evidence>
<dbReference type="SUPFAM" id="SSF57850">
    <property type="entry name" value="RING/U-box"/>
    <property type="match status" value="1"/>
</dbReference>
<keyword evidence="6" id="KW-0833">Ubl conjugation pathway</keyword>
<comment type="similarity">
    <text evidence="2">Belongs to the TRIM/RBCC family.</text>
</comment>
<comment type="pathway">
    <text evidence="1">Protein modification; protein ubiquitination.</text>
</comment>
<evidence type="ECO:0000259" key="11">
    <source>
        <dbReference type="PROSITE" id="PS50119"/>
    </source>
</evidence>
<comment type="caution">
    <text evidence="12">The sequence shown here is derived from an EMBL/GenBank/DDBJ whole genome shotgun (WGS) entry which is preliminary data.</text>
</comment>
<evidence type="ECO:0000256" key="2">
    <source>
        <dbReference type="ARBA" id="ARBA00008518"/>
    </source>
</evidence>
<name>A0ABQ9U6Q8_SAGOE</name>
<evidence type="ECO:0000256" key="8">
    <source>
        <dbReference type="ARBA" id="ARBA00023054"/>
    </source>
</evidence>
<dbReference type="InterPro" id="IPR001841">
    <property type="entry name" value="Znf_RING"/>
</dbReference>
<sequence length="184" mass="20544">HPQSGFATGLGDLQKLLPLYCENLMPELTSSYWTASFGETKMDSAFPQAFRKELTCVICLNDLVDPVTIGCGHSFCRPCLCLSWEGAQSPANCPACREPSHQKDFKANIFLKNLVRIARKASLWQFLSYEKQVCGTQRETKKMFCGTDKSLLCSLCSNSQERGAHKHHPIEGAAEEHRVRDSGK</sequence>
<evidence type="ECO:0000256" key="6">
    <source>
        <dbReference type="ARBA" id="ARBA00022786"/>
    </source>
</evidence>
<dbReference type="InterPro" id="IPR000315">
    <property type="entry name" value="Znf_B-box"/>
</dbReference>
<evidence type="ECO:0000256" key="3">
    <source>
        <dbReference type="ARBA" id="ARBA00022679"/>
    </source>
</evidence>
<keyword evidence="4" id="KW-0479">Metal-binding</keyword>
<evidence type="ECO:0000313" key="13">
    <source>
        <dbReference type="Proteomes" id="UP001266305"/>
    </source>
</evidence>
<dbReference type="InterPro" id="IPR018957">
    <property type="entry name" value="Znf_C3HC4_RING-type"/>
</dbReference>
<dbReference type="Gene3D" id="3.30.40.10">
    <property type="entry name" value="Zinc/RING finger domain, C3HC4 (zinc finger)"/>
    <property type="match status" value="1"/>
</dbReference>
<dbReference type="SUPFAM" id="SSF57845">
    <property type="entry name" value="B-box zinc-binding domain"/>
    <property type="match status" value="1"/>
</dbReference>
<keyword evidence="8" id="KW-0175">Coiled coil</keyword>
<dbReference type="InterPro" id="IPR013083">
    <property type="entry name" value="Znf_RING/FYVE/PHD"/>
</dbReference>
<feature type="domain" description="B box-type" evidence="11">
    <location>
        <begin position="129"/>
        <end position="170"/>
    </location>
</feature>
<evidence type="ECO:0000259" key="10">
    <source>
        <dbReference type="PROSITE" id="PS50089"/>
    </source>
</evidence>
<evidence type="ECO:0000256" key="4">
    <source>
        <dbReference type="ARBA" id="ARBA00022723"/>
    </source>
</evidence>
<gene>
    <name evidence="12" type="primary">TRIM43_2</name>
    <name evidence="12" type="ORF">P7K49_029276</name>
</gene>
<evidence type="ECO:0000256" key="9">
    <source>
        <dbReference type="PROSITE-ProRule" id="PRU00024"/>
    </source>
</evidence>
<protein>
    <submittedName>
        <fullName evidence="12">Tripartite motif-containing protein 43</fullName>
    </submittedName>
</protein>
<feature type="domain" description="RING-type" evidence="10">
    <location>
        <begin position="56"/>
        <end position="97"/>
    </location>
</feature>
<dbReference type="EMBL" id="JASSZA010000015">
    <property type="protein sequence ID" value="KAK2092747.1"/>
    <property type="molecule type" value="Genomic_DNA"/>
</dbReference>
<proteinExistence type="inferred from homology"/>
<organism evidence="12 13">
    <name type="scientific">Saguinus oedipus</name>
    <name type="common">Cotton-top tamarin</name>
    <name type="synonym">Oedipomidas oedipus</name>
    <dbReference type="NCBI Taxonomy" id="9490"/>
    <lineage>
        <taxon>Eukaryota</taxon>
        <taxon>Metazoa</taxon>
        <taxon>Chordata</taxon>
        <taxon>Craniata</taxon>
        <taxon>Vertebrata</taxon>
        <taxon>Euteleostomi</taxon>
        <taxon>Mammalia</taxon>
        <taxon>Eutheria</taxon>
        <taxon>Euarchontoglires</taxon>
        <taxon>Primates</taxon>
        <taxon>Haplorrhini</taxon>
        <taxon>Platyrrhini</taxon>
        <taxon>Cebidae</taxon>
        <taxon>Callitrichinae</taxon>
        <taxon>Saguinus</taxon>
    </lineage>
</organism>
<keyword evidence="5 9" id="KW-0863">Zinc-finger</keyword>
<dbReference type="InterPro" id="IPR017907">
    <property type="entry name" value="Znf_RING_CS"/>
</dbReference>
<dbReference type="Gene3D" id="3.30.160.60">
    <property type="entry name" value="Classic Zinc Finger"/>
    <property type="match status" value="1"/>
</dbReference>
<dbReference type="PROSITE" id="PS50089">
    <property type="entry name" value="ZF_RING_2"/>
    <property type="match status" value="1"/>
</dbReference>
<dbReference type="PROSITE" id="PS50119">
    <property type="entry name" value="ZF_BBOX"/>
    <property type="match status" value="1"/>
</dbReference>
<dbReference type="SMART" id="SM00184">
    <property type="entry name" value="RING"/>
    <property type="match status" value="1"/>
</dbReference>
<evidence type="ECO:0000313" key="12">
    <source>
        <dbReference type="EMBL" id="KAK2092747.1"/>
    </source>
</evidence>
<evidence type="ECO:0000256" key="7">
    <source>
        <dbReference type="ARBA" id="ARBA00022833"/>
    </source>
</evidence>
<dbReference type="PANTHER" id="PTHR24103">
    <property type="entry name" value="E3 UBIQUITIN-PROTEIN LIGASE TRIM"/>
    <property type="match status" value="1"/>
</dbReference>
<accession>A0ABQ9U6Q8</accession>
<dbReference type="PROSITE" id="PS00518">
    <property type="entry name" value="ZF_RING_1"/>
    <property type="match status" value="1"/>
</dbReference>
<keyword evidence="13" id="KW-1185">Reference proteome</keyword>
<evidence type="ECO:0000256" key="1">
    <source>
        <dbReference type="ARBA" id="ARBA00004906"/>
    </source>
</evidence>
<keyword evidence="3" id="KW-0808">Transferase</keyword>